<dbReference type="Proteomes" id="UP000586827">
    <property type="component" value="Unassembled WGS sequence"/>
</dbReference>
<reference evidence="2 3" key="1">
    <citation type="submission" date="2020-05" db="EMBL/GenBank/DDBJ databases">
        <title>MicrobeNet Type strains.</title>
        <authorList>
            <person name="Nicholson A.C."/>
        </authorList>
    </citation>
    <scope>NUCLEOTIDE SEQUENCE [LARGE SCALE GENOMIC DNA]</scope>
    <source>
        <strain evidence="2 3">JCM 3224</strain>
    </source>
</reference>
<dbReference type="EMBL" id="JABELX010000004">
    <property type="protein sequence ID" value="NNH71022.1"/>
    <property type="molecule type" value="Genomic_DNA"/>
</dbReference>
<protein>
    <submittedName>
        <fullName evidence="2">DUF397 domain-containing protein</fullName>
    </submittedName>
</protein>
<keyword evidence="3" id="KW-1185">Reference proteome</keyword>
<comment type="caution">
    <text evidence="2">The sequence shown here is derived from an EMBL/GenBank/DDBJ whole genome shotgun (WGS) entry which is preliminary data.</text>
</comment>
<name>A0A849BWT6_9NOCA</name>
<evidence type="ECO:0000313" key="3">
    <source>
        <dbReference type="Proteomes" id="UP000586827"/>
    </source>
</evidence>
<dbReference type="AlphaFoldDB" id="A0A849BWT6"/>
<feature type="domain" description="DUF397" evidence="1">
    <location>
        <begin position="5"/>
        <end position="38"/>
    </location>
</feature>
<proteinExistence type="predicted"/>
<evidence type="ECO:0000313" key="2">
    <source>
        <dbReference type="EMBL" id="NNH71022.1"/>
    </source>
</evidence>
<accession>A0A849BWT6</accession>
<evidence type="ECO:0000259" key="1">
    <source>
        <dbReference type="Pfam" id="PF04149"/>
    </source>
</evidence>
<gene>
    <name evidence="2" type="ORF">HLB23_14305</name>
</gene>
<dbReference type="Pfam" id="PF04149">
    <property type="entry name" value="DUF397"/>
    <property type="match status" value="1"/>
</dbReference>
<dbReference type="RefSeq" id="WP_067523132.1">
    <property type="nucleotide sequence ID" value="NZ_JABELX010000004.1"/>
</dbReference>
<dbReference type="InterPro" id="IPR007278">
    <property type="entry name" value="DUF397"/>
</dbReference>
<sequence length="111" mass="11796">MSTNFYKSTFSGGDQTCVEVAHTSGAVLIRDSKYNGPANEQPIISIPTLLWPPLLDLALSNESGAVGNATITVHSDASATVAAQGIALVYNADEWDAFMKGIANGEFYRRS</sequence>
<organism evidence="2 3">
    <name type="scientific">Nocardia uniformis</name>
    <dbReference type="NCBI Taxonomy" id="53432"/>
    <lineage>
        <taxon>Bacteria</taxon>
        <taxon>Bacillati</taxon>
        <taxon>Actinomycetota</taxon>
        <taxon>Actinomycetes</taxon>
        <taxon>Mycobacteriales</taxon>
        <taxon>Nocardiaceae</taxon>
        <taxon>Nocardia</taxon>
    </lineage>
</organism>